<dbReference type="AlphaFoldDB" id="A0A6J8CKN5"/>
<dbReference type="Proteomes" id="UP000507470">
    <property type="component" value="Unassembled WGS sequence"/>
</dbReference>
<accession>A0A6J8CKN5</accession>
<keyword evidence="2" id="KW-1185">Reference proteome</keyword>
<dbReference type="EMBL" id="CACVKT020005553">
    <property type="protein sequence ID" value="CAC5395642.1"/>
    <property type="molecule type" value="Genomic_DNA"/>
</dbReference>
<protein>
    <submittedName>
        <fullName evidence="1">Uncharacterized protein</fullName>
    </submittedName>
</protein>
<evidence type="ECO:0000313" key="2">
    <source>
        <dbReference type="Proteomes" id="UP000507470"/>
    </source>
</evidence>
<dbReference type="OrthoDB" id="10457547at2759"/>
<evidence type="ECO:0000313" key="1">
    <source>
        <dbReference type="EMBL" id="CAC5395642.1"/>
    </source>
</evidence>
<name>A0A6J8CKN5_MYTCO</name>
<organism evidence="1 2">
    <name type="scientific">Mytilus coruscus</name>
    <name type="common">Sea mussel</name>
    <dbReference type="NCBI Taxonomy" id="42192"/>
    <lineage>
        <taxon>Eukaryota</taxon>
        <taxon>Metazoa</taxon>
        <taxon>Spiralia</taxon>
        <taxon>Lophotrochozoa</taxon>
        <taxon>Mollusca</taxon>
        <taxon>Bivalvia</taxon>
        <taxon>Autobranchia</taxon>
        <taxon>Pteriomorphia</taxon>
        <taxon>Mytilida</taxon>
        <taxon>Mytiloidea</taxon>
        <taxon>Mytilidae</taxon>
        <taxon>Mytilinae</taxon>
        <taxon>Mytilus</taxon>
    </lineage>
</organism>
<sequence>MFVLNPFSDGLWTTYCRRKARVILFNSICNKITQYCKENKNISRNKSKDSQKAKKSPPEERHHIELDKNAKIAMAVVSFKNIYTNICADKVLTETDEISDRLFARRGKQHMPMLQLRSVFSKECFQELSPYPDKMAGSSSDKLFNCNVFQDFSGNLSPYPSSTAKHSSFCSSPYVTLSRGSSITTPLYQMSSQQSFDISSDFEIPTCPTSDISPHPDNSHKSIDIFSSTESNFSMSTDKSTYFSVMSVLSKLSSRSSRSAVPYVTLRSPLSEQGKSNVKGPVQMKSYTKGAEQVKSDAKLIEQLKSGAEETELVNSGAKETEQAKCRAKGMKKMLPLLTPPDSVKSTQSFTFPHRELTHEMESDARGLKKMFLTLTPKSTRPRSFTF</sequence>
<proteinExistence type="predicted"/>
<reference evidence="1 2" key="1">
    <citation type="submission" date="2020-06" db="EMBL/GenBank/DDBJ databases">
        <authorList>
            <person name="Li R."/>
            <person name="Bekaert M."/>
        </authorList>
    </citation>
    <scope>NUCLEOTIDE SEQUENCE [LARGE SCALE GENOMIC DNA]</scope>
    <source>
        <strain evidence="2">wild</strain>
    </source>
</reference>
<gene>
    <name evidence="1" type="ORF">MCOR_30287</name>
</gene>